<dbReference type="Gene3D" id="2.30.38.10">
    <property type="entry name" value="Luciferase, Domain 3"/>
    <property type="match status" value="2"/>
</dbReference>
<dbReference type="Gene3D" id="3.40.50.980">
    <property type="match status" value="4"/>
</dbReference>
<dbReference type="PROSITE" id="PS50075">
    <property type="entry name" value="CARRIER"/>
    <property type="match status" value="2"/>
</dbReference>
<dbReference type="Gene3D" id="3.30.559.30">
    <property type="entry name" value="Nonribosomal peptide synthetase, condensation domain"/>
    <property type="match status" value="2"/>
</dbReference>
<reference evidence="5" key="1">
    <citation type="submission" date="2021-11" db="EMBL/GenBank/DDBJ databases">
        <title>Description of novel Flavobacterium species.</title>
        <authorList>
            <person name="Saticioglu I.B."/>
            <person name="Ay H."/>
            <person name="Altun S."/>
            <person name="Duman M."/>
        </authorList>
    </citation>
    <scope>NUCLEOTIDE SEQUENCE</scope>
    <source>
        <strain evidence="5">F-126</strain>
    </source>
</reference>
<keyword evidence="6" id="KW-1185">Reference proteome</keyword>
<dbReference type="InterPro" id="IPR041464">
    <property type="entry name" value="TubC_N"/>
</dbReference>
<evidence type="ECO:0000313" key="6">
    <source>
        <dbReference type="Proteomes" id="UP001430700"/>
    </source>
</evidence>
<dbReference type="CDD" id="cd12117">
    <property type="entry name" value="A_NRPS_Srf_like"/>
    <property type="match status" value="1"/>
</dbReference>
<evidence type="ECO:0000313" key="5">
    <source>
        <dbReference type="EMBL" id="MCC9018867.1"/>
    </source>
</evidence>
<name>A0ABS8M212_9FLAO</name>
<accession>A0ABS8M212</accession>
<organism evidence="5 6">
    <name type="scientific">Flavobacterium lipolyticum</name>
    <dbReference type="NCBI Taxonomy" id="2893754"/>
    <lineage>
        <taxon>Bacteria</taxon>
        <taxon>Pseudomonadati</taxon>
        <taxon>Bacteroidota</taxon>
        <taxon>Flavobacteriia</taxon>
        <taxon>Flavobacteriales</taxon>
        <taxon>Flavobacteriaceae</taxon>
        <taxon>Flavobacterium</taxon>
    </lineage>
</organism>
<dbReference type="InterPro" id="IPR045851">
    <property type="entry name" value="AMP-bd_C_sf"/>
</dbReference>
<dbReference type="SUPFAM" id="SSF56801">
    <property type="entry name" value="Acetyl-CoA synthetase-like"/>
    <property type="match status" value="2"/>
</dbReference>
<proteinExistence type="predicted"/>
<gene>
    <name evidence="5" type="ORF">LNQ34_13940</name>
</gene>
<comment type="cofactor">
    <cofactor evidence="1">
        <name>pantetheine 4'-phosphate</name>
        <dbReference type="ChEBI" id="CHEBI:47942"/>
    </cofactor>
</comment>
<dbReference type="Pfam" id="PF13193">
    <property type="entry name" value="AMP-binding_C"/>
    <property type="match status" value="2"/>
</dbReference>
<feature type="domain" description="Carrier" evidence="4">
    <location>
        <begin position="2065"/>
        <end position="2140"/>
    </location>
</feature>
<dbReference type="Gene3D" id="3.30.300.30">
    <property type="match status" value="2"/>
</dbReference>
<dbReference type="InterPro" id="IPR036736">
    <property type="entry name" value="ACP-like_sf"/>
</dbReference>
<protein>
    <submittedName>
        <fullName evidence="5">Amino acid adenylation domain-containing protein</fullName>
    </submittedName>
</protein>
<dbReference type="Pfam" id="PF00501">
    <property type="entry name" value="AMP-binding"/>
    <property type="match status" value="2"/>
</dbReference>
<feature type="domain" description="Carrier" evidence="4">
    <location>
        <begin position="1029"/>
        <end position="1104"/>
    </location>
</feature>
<comment type="caution">
    <text evidence="5">The sequence shown here is derived from an EMBL/GenBank/DDBJ whole genome shotgun (WGS) entry which is preliminary data.</text>
</comment>
<keyword evidence="2" id="KW-0596">Phosphopantetheine</keyword>
<dbReference type="PROSITE" id="PS00455">
    <property type="entry name" value="AMP_BINDING"/>
    <property type="match status" value="2"/>
</dbReference>
<dbReference type="Pfam" id="PF00668">
    <property type="entry name" value="Condensation"/>
    <property type="match status" value="2"/>
</dbReference>
<dbReference type="InterPro" id="IPR025110">
    <property type="entry name" value="AMP-bd_C"/>
</dbReference>
<dbReference type="PROSITE" id="PS00012">
    <property type="entry name" value="PHOSPHOPANTETHEINE"/>
    <property type="match status" value="1"/>
</dbReference>
<dbReference type="InterPro" id="IPR009081">
    <property type="entry name" value="PP-bd_ACP"/>
</dbReference>
<dbReference type="EMBL" id="JAJJMN010000001">
    <property type="protein sequence ID" value="MCC9018867.1"/>
    <property type="molecule type" value="Genomic_DNA"/>
</dbReference>
<dbReference type="NCBIfam" id="TIGR01733">
    <property type="entry name" value="AA-adenyl-dom"/>
    <property type="match status" value="2"/>
</dbReference>
<dbReference type="InterPro" id="IPR006162">
    <property type="entry name" value="Ppantetheine_attach_site"/>
</dbReference>
<dbReference type="InterPro" id="IPR001242">
    <property type="entry name" value="Condensation_dom"/>
</dbReference>
<dbReference type="SUPFAM" id="SSF47336">
    <property type="entry name" value="ACP-like"/>
    <property type="match status" value="2"/>
</dbReference>
<evidence type="ECO:0000256" key="2">
    <source>
        <dbReference type="ARBA" id="ARBA00022450"/>
    </source>
</evidence>
<dbReference type="InterPro" id="IPR023213">
    <property type="entry name" value="CAT-like_dom_sf"/>
</dbReference>
<dbReference type="Gene3D" id="1.10.1200.10">
    <property type="entry name" value="ACP-like"/>
    <property type="match status" value="2"/>
</dbReference>
<dbReference type="InterPro" id="IPR010071">
    <property type="entry name" value="AA_adenyl_dom"/>
</dbReference>
<dbReference type="InterPro" id="IPR000873">
    <property type="entry name" value="AMP-dep_synth/lig_dom"/>
</dbReference>
<dbReference type="CDD" id="cd19531">
    <property type="entry name" value="LCL_NRPS-like"/>
    <property type="match status" value="2"/>
</dbReference>
<evidence type="ECO:0000256" key="3">
    <source>
        <dbReference type="ARBA" id="ARBA00022553"/>
    </source>
</evidence>
<dbReference type="NCBIfam" id="NF003417">
    <property type="entry name" value="PRK04813.1"/>
    <property type="match status" value="2"/>
</dbReference>
<dbReference type="PANTHER" id="PTHR45527">
    <property type="entry name" value="NONRIBOSOMAL PEPTIDE SYNTHETASE"/>
    <property type="match status" value="1"/>
</dbReference>
<evidence type="ECO:0000256" key="1">
    <source>
        <dbReference type="ARBA" id="ARBA00001957"/>
    </source>
</evidence>
<dbReference type="Pfam" id="PF00550">
    <property type="entry name" value="PP-binding"/>
    <property type="match status" value="2"/>
</dbReference>
<sequence length="2158" mass="244374">MIDLLHKITEGGIALDIVDGQLKLYAKAKEVDPQLLAEIKENKEQILAYLLDTGALDKNTAVLQPIVPVAQAENYALSFGQQRLWTLSQFESGASTYNMPYHIELKGQYDLIYLKQAIRAVIDRHEILRTVFKTNEIGEVRQYIIPSEDFEFNVTYIDYRNASDKEQEVQDYITNDASKSFDLETGPLFRVGLLQTDDNRYTFYYNLHHIISDGWSMNILSQDVLHYYKAYANNAAVALEPLKIQYKDFANWQLEHLNSESSTLSKEYWAKELSGDLPVLDLPSEIVRPSVLSYEGRGYRTYFSRELSKRIKDFSTENGGSLFTGLLAAWNVLFHKYSGEQDILIGSPNAGRDHADVFNQIGFYVNTMVLRNTIDPEMTFRSLYKQVKDRTLESYKHQTYPFDRIIEDLNIQRNVGRNAIFDVLLVLQNAGIQISDADLENIEVSEIRELGVKAAKFDVELSFVEAGSYLAFDLTYNTAVYDEGSMKRMISHYQQLWEELLDNLDTPVTDISYISEKEEQQLLIDFNKTTAPYPDTLSIPEVFEKRVQESPDAVAVVYEDQSFTYLELDDLSNKFAQFIQDQYTIASNDTIGIKLERNHWFVVALLGVLKAGAVYVPMDPEFPKDVLDFITNDAACIFCITKEELQAFITCKKDIDISDFKLNQTADPLAYIMYTSGSTGKPKGVIINQKSILRLVMNTNYLDVTSHTVLGLSNFSFDGSTFDIFMPLLNGAKLVISEKNIFLDLQKFNELIITKNISCFFITTALFNVIVEAELPALGQIKCILFGGEQVSVKHVKRFKDLYPAVSLRHVYGPTENTTFSTFYEINAISDNPKTIPIGCSITNSTSYILDAKNKLVPIGVPGEICLGGEGIAEGYLNRPDLTETKFVPHPFIDGLSIYKTGDTGKWLSSGDIEFIGRKDDQIKIRGHRIELGEIENALLTIDAIDDAIVIARKNKNDEKEIVAYMVSGVTLSASDLRNELKKKLAIYMLPSYFVQLDQFVLNSNGKVNKKLLPDPETVCLSTTSDYVAPRNGKEELLVSIWTAVLQKTTVSVTDNFFELGGHSLKAARLIEEYRRAFNVKLTLETIFLHPILEDHVQLIEESTYSEYQSIPVMDSNDSYALSAGQKRLWALSQLETGASMYNMSFHTILEGSYDIAVLKQAIYATIKRHEILRTVFKIDDSLGELRQYIIPNDSFYLDIPFLNLQGEDGIEDKLAAYRKEDLHLPFDLTNGPLVRACLFQLEEAKYAFHYSMHHIIGDGWSMEVLSKDIFTFYESFKNNTTVSLQPLKIQYKEYANWQRLQLEEASSQQDKVFWKELLNGSLPVLDLPTQKLRPAVKTAQGRRFRTYLSAEQTTAIKGVTQEYGGSLFIALFSGWNILLHKYTAARDIIIGTPVAGRNHIDLLDQIGFYVNTIALRNEVNPELSFVSFYKKIKEQTLKSYNHQMYPFDQLIDDLDIRHQTSRNAVFDIMFSLQNVLSHRVDAIVSKDAVMAIEDTGEAIAKFDLEVNFQEVGQCLLFDVTYNTNVYEAETIEGLMNHYKQLWNVILEQPNELIQNLTYLSQEEEDQLVHTFNNNDIIYPEEDTIVTLFQQQAEKTPHNLAVVFGETQITYAQLDALSDKMANYIRNTNDVHPEDLIAVKLERSDWYVIALLAILKTGAAYVPIDLNYPEDRIAFIQSDSNCIATIDDSFISEFQNATIVSDSRDVMVQASNMAYVIYTSGSTGKPKGVMVEHKALSNLCHWHQKEYSLSTDSRCTLYASIGFDASTWELFPTLLSGGCVYPIPESIRLKTADLIAFFNTHKITQAFVPTVLYNDILRDSAALQQPLKLLLGGEALIVKDVNDKLEIYNNYGPTENAVVSTCYRVKKDTVGLVPIGKPIGNVKTYILDENGSLVPPGVTGELCLAGKSLARGYLNSPSLTGEKFVSHVLAGDGKLYKTGDLAKWLPDGNIQFMGRKDNQVKLRGYRIELGEIEAALQEISGIKETIVLVKEIKGEKYITAYMVGNTEIDRMILKKKLSRTLADYMIPTYFIYVDSMPLTANGKVDVKLLPDTDDIQFKEVAVYVSPESDLEKQLVTIWQDILEKDRIGIEDSFFALGGHSLKAIQVISKIQKEFNIKIELKELYNEPRIKNLASYIESIQILNSQQPVFMAVGEELVF</sequence>
<dbReference type="PANTHER" id="PTHR45527:SF1">
    <property type="entry name" value="FATTY ACID SYNTHASE"/>
    <property type="match status" value="1"/>
</dbReference>
<dbReference type="CDD" id="cd05930">
    <property type="entry name" value="A_NRPS"/>
    <property type="match status" value="1"/>
</dbReference>
<keyword evidence="3" id="KW-0597">Phosphoprotein</keyword>
<dbReference type="RefSeq" id="WP_230000171.1">
    <property type="nucleotide sequence ID" value="NZ_JAJJMN010000001.1"/>
</dbReference>
<dbReference type="SUPFAM" id="SSF52777">
    <property type="entry name" value="CoA-dependent acyltransferases"/>
    <property type="match status" value="4"/>
</dbReference>
<evidence type="ECO:0000259" key="4">
    <source>
        <dbReference type="PROSITE" id="PS50075"/>
    </source>
</evidence>
<dbReference type="Gene3D" id="3.30.559.10">
    <property type="entry name" value="Chloramphenicol acetyltransferase-like domain"/>
    <property type="match status" value="2"/>
</dbReference>
<dbReference type="Gene3D" id="1.10.10.1830">
    <property type="entry name" value="Non-ribosomal peptide synthase, adenylation domain"/>
    <property type="match status" value="1"/>
</dbReference>
<dbReference type="InterPro" id="IPR044894">
    <property type="entry name" value="TubC_N_sf"/>
</dbReference>
<dbReference type="InterPro" id="IPR020845">
    <property type="entry name" value="AMP-binding_CS"/>
</dbReference>
<dbReference type="Proteomes" id="UP001430700">
    <property type="component" value="Unassembled WGS sequence"/>
</dbReference>
<dbReference type="Pfam" id="PF18563">
    <property type="entry name" value="TubC_N"/>
    <property type="match status" value="1"/>
</dbReference>